<dbReference type="RefSeq" id="WP_091238802.1">
    <property type="nucleotide sequence ID" value="NZ_FNAG01000001.1"/>
</dbReference>
<protein>
    <submittedName>
        <fullName evidence="2">Uncharacterized protein</fullName>
    </submittedName>
</protein>
<name>A0A1G6SSW2_9GAMM</name>
<dbReference type="EMBL" id="FNAG01000001">
    <property type="protein sequence ID" value="SDD19869.1"/>
    <property type="molecule type" value="Genomic_DNA"/>
</dbReference>
<proteinExistence type="predicted"/>
<organism evidence="2 3">
    <name type="scientific">Aquimonas voraii</name>
    <dbReference type="NCBI Taxonomy" id="265719"/>
    <lineage>
        <taxon>Bacteria</taxon>
        <taxon>Pseudomonadati</taxon>
        <taxon>Pseudomonadota</taxon>
        <taxon>Gammaproteobacteria</taxon>
        <taxon>Lysobacterales</taxon>
        <taxon>Lysobacteraceae</taxon>
        <taxon>Aquimonas</taxon>
    </lineage>
</organism>
<feature type="chain" id="PRO_5011517473" evidence="1">
    <location>
        <begin position="26"/>
        <end position="295"/>
    </location>
</feature>
<evidence type="ECO:0000256" key="1">
    <source>
        <dbReference type="SAM" id="SignalP"/>
    </source>
</evidence>
<feature type="signal peptide" evidence="1">
    <location>
        <begin position="1"/>
        <end position="25"/>
    </location>
</feature>
<reference evidence="2 3" key="1">
    <citation type="submission" date="2016-10" db="EMBL/GenBank/DDBJ databases">
        <authorList>
            <person name="de Groot N.N."/>
        </authorList>
    </citation>
    <scope>NUCLEOTIDE SEQUENCE [LARGE SCALE GENOMIC DNA]</scope>
    <source>
        <strain evidence="2 3">DSM 16957</strain>
    </source>
</reference>
<dbReference type="Proteomes" id="UP000199603">
    <property type="component" value="Unassembled WGS sequence"/>
</dbReference>
<keyword evidence="1" id="KW-0732">Signal</keyword>
<evidence type="ECO:0000313" key="2">
    <source>
        <dbReference type="EMBL" id="SDD19869.1"/>
    </source>
</evidence>
<gene>
    <name evidence="2" type="ORF">SAMN04488509_101672</name>
</gene>
<accession>A0A1G6SSW2</accession>
<sequence>MNTFRTLASSCALLLAGALSTSAQAASSNDYYIHFVGNDFIQSDQVTLNSQWNNPIAPKAGACGIRLLGSENTQWVDQYGFHFGTANISTQDPIVIRLRDLPGCSGSGIDISVDGVPVAWPNQGFESFFVYQADNFRWVDNNGNVIPNPGCGAACLGPGRIKAASQNAGWNSAIFVLENASLAGQRDGGSPLDARSIQKQLRLLQPSLALAELERTLLDAVELRRREMAGSEDRDLRDREDVALTAIAESAQYAQRCELAWSRGSSDASTLCERAARLGEQARAAVDVAIDLLPE</sequence>
<dbReference type="AlphaFoldDB" id="A0A1G6SSW2"/>
<keyword evidence="3" id="KW-1185">Reference proteome</keyword>
<evidence type="ECO:0000313" key="3">
    <source>
        <dbReference type="Proteomes" id="UP000199603"/>
    </source>
</evidence>